<accession>A0ABS0Q146</accession>
<dbReference type="RefSeq" id="WP_197964070.1">
    <property type="nucleotide sequence ID" value="NZ_JACCHP010000041.1"/>
</dbReference>
<organism evidence="1 2">
    <name type="scientific">Bradyrhizobium agreste</name>
    <dbReference type="NCBI Taxonomy" id="2751811"/>
    <lineage>
        <taxon>Bacteria</taxon>
        <taxon>Pseudomonadati</taxon>
        <taxon>Pseudomonadota</taxon>
        <taxon>Alphaproteobacteria</taxon>
        <taxon>Hyphomicrobiales</taxon>
        <taxon>Nitrobacteraceae</taxon>
        <taxon>Bradyrhizobium</taxon>
    </lineage>
</organism>
<reference evidence="1 2" key="1">
    <citation type="submission" date="2020-07" db="EMBL/GenBank/DDBJ databases">
        <title>Bradyrhizobium diversity isolated from nodules of indigenous legumes of Western Australia.</title>
        <authorList>
            <person name="Klepa M.S."/>
        </authorList>
    </citation>
    <scope>NUCLEOTIDE SEQUENCE [LARGE SCALE GENOMIC DNA]</scope>
    <source>
        <strain evidence="1 2">CNPSo 4010</strain>
    </source>
</reference>
<proteinExistence type="predicted"/>
<keyword evidence="2" id="KW-1185">Reference proteome</keyword>
<sequence>MGNVFKFKQRAVQSAPVAAPEHLIAQEQTRADALNIAKAHCSTAAEHLETALAAAENICARLPSGSAKSQFELERDRLVEKLNQLREKIRAL</sequence>
<evidence type="ECO:0000313" key="2">
    <source>
        <dbReference type="Proteomes" id="UP000807370"/>
    </source>
</evidence>
<gene>
    <name evidence="1" type="ORF">HZZ13_35455</name>
</gene>
<protein>
    <submittedName>
        <fullName evidence="1">Uncharacterized protein</fullName>
    </submittedName>
</protein>
<evidence type="ECO:0000313" key="1">
    <source>
        <dbReference type="EMBL" id="MBH5403055.1"/>
    </source>
</evidence>
<dbReference type="EMBL" id="JACCHP010000041">
    <property type="protein sequence ID" value="MBH5403055.1"/>
    <property type="molecule type" value="Genomic_DNA"/>
</dbReference>
<dbReference type="Proteomes" id="UP000807370">
    <property type="component" value="Unassembled WGS sequence"/>
</dbReference>
<name>A0ABS0Q146_9BRAD</name>
<comment type="caution">
    <text evidence="1">The sequence shown here is derived from an EMBL/GenBank/DDBJ whole genome shotgun (WGS) entry which is preliminary data.</text>
</comment>